<evidence type="ECO:0000313" key="1">
    <source>
        <dbReference type="EMBL" id="PHO20844.1"/>
    </source>
</evidence>
<gene>
    <name evidence="1" type="ORF">CQR80_04980</name>
</gene>
<reference evidence="1 2" key="1">
    <citation type="submission" date="2017-10" db="EMBL/GenBank/DDBJ databases">
        <title>Draft genome sequences of Aggregatibacter actinomycetemcomitans strains 310a and 310b.</title>
        <authorList>
            <person name="May A.C."/>
            <person name="Ohta H."/>
            <person name="Maeda H."/>
            <person name="Kokeguchi S."/>
            <person name="Cugini C."/>
        </authorList>
    </citation>
    <scope>NUCLEOTIDE SEQUENCE [LARGE SCALE GENOMIC DNA]</scope>
    <source>
        <strain evidence="1 2">310b</strain>
    </source>
</reference>
<dbReference type="RefSeq" id="WP_099308952.1">
    <property type="nucleotide sequence ID" value="NZ_PCGV01000007.1"/>
</dbReference>
<organism evidence="1 2">
    <name type="scientific">Aggregatibacter actinomycetemcomitans</name>
    <name type="common">Actinobacillus actinomycetemcomitans</name>
    <name type="synonym">Haemophilus actinomycetemcomitans</name>
    <dbReference type="NCBI Taxonomy" id="714"/>
    <lineage>
        <taxon>Bacteria</taxon>
        <taxon>Pseudomonadati</taxon>
        <taxon>Pseudomonadota</taxon>
        <taxon>Gammaproteobacteria</taxon>
        <taxon>Pasteurellales</taxon>
        <taxon>Pasteurellaceae</taxon>
        <taxon>Aggregatibacter</taxon>
    </lineage>
</organism>
<evidence type="ECO:0000313" key="2">
    <source>
        <dbReference type="Proteomes" id="UP000226080"/>
    </source>
</evidence>
<dbReference type="EMBL" id="PCGW01000007">
    <property type="protein sequence ID" value="PHO20844.1"/>
    <property type="molecule type" value="Genomic_DNA"/>
</dbReference>
<keyword evidence="1" id="KW-0670">Pyruvate</keyword>
<dbReference type="Proteomes" id="UP000226080">
    <property type="component" value="Unassembled WGS sequence"/>
</dbReference>
<keyword evidence="1" id="KW-0418">Kinase</keyword>
<protein>
    <submittedName>
        <fullName evidence="1">Pyruvate kinase</fullName>
    </submittedName>
</protein>
<keyword evidence="1" id="KW-0808">Transferase</keyword>
<sequence>MLNEQEKIAFLNGAYGVTQSGDKCRLVFDTKTDRDNPYLVVGTKGGSWSSWWTNRDLSCVVSLWQDKPEPFDLDRALGGEAFVLEGGNKAYLLKKLKTFKCHDLLGYYESEPDLEIAAAWDYKGNFDGSRRDLDIVGMWREPKPIKAPLRELPKPIYEIPDGAEYLYYLGSDLNQKLLVKSVRAKEHYHSALEHGRYYKSKDDVIQVIEMLTGKRYQE</sequence>
<accession>A0A2G1DR23</accession>
<keyword evidence="2" id="KW-1185">Reference proteome</keyword>
<comment type="caution">
    <text evidence="1">The sequence shown here is derived from an EMBL/GenBank/DDBJ whole genome shotgun (WGS) entry which is preliminary data.</text>
</comment>
<dbReference type="GO" id="GO:0016301">
    <property type="term" value="F:kinase activity"/>
    <property type="evidence" value="ECO:0007669"/>
    <property type="project" value="UniProtKB-KW"/>
</dbReference>
<proteinExistence type="predicted"/>
<name>A0A2G1DR23_AGGAC</name>